<dbReference type="Proteomes" id="UP000326757">
    <property type="component" value="Unassembled WGS sequence"/>
</dbReference>
<reference evidence="1 2" key="1">
    <citation type="submission" date="2019-06" db="EMBL/GenBank/DDBJ databases">
        <title>Genome Sequence of the Brown Rot Fungal Pathogen Monilinia laxa.</title>
        <authorList>
            <person name="De Miccolis Angelini R.M."/>
            <person name="Landi L."/>
            <person name="Abate D."/>
            <person name="Pollastro S."/>
            <person name="Romanazzi G."/>
            <person name="Faretra F."/>
        </authorList>
    </citation>
    <scope>NUCLEOTIDE SEQUENCE [LARGE SCALE GENOMIC DNA]</scope>
    <source>
        <strain evidence="1 2">Mlax316</strain>
    </source>
</reference>
<name>A0A5N6KHS0_MONLA</name>
<organism evidence="1 2">
    <name type="scientific">Monilinia laxa</name>
    <name type="common">Brown rot fungus</name>
    <name type="synonym">Sclerotinia laxa</name>
    <dbReference type="NCBI Taxonomy" id="61186"/>
    <lineage>
        <taxon>Eukaryota</taxon>
        <taxon>Fungi</taxon>
        <taxon>Dikarya</taxon>
        <taxon>Ascomycota</taxon>
        <taxon>Pezizomycotina</taxon>
        <taxon>Leotiomycetes</taxon>
        <taxon>Helotiales</taxon>
        <taxon>Sclerotiniaceae</taxon>
        <taxon>Monilinia</taxon>
    </lineage>
</organism>
<dbReference type="EMBL" id="VIGI01000003">
    <property type="protein sequence ID" value="KAB8302779.1"/>
    <property type="molecule type" value="Genomic_DNA"/>
</dbReference>
<protein>
    <submittedName>
        <fullName evidence="1">Uncharacterized protein</fullName>
    </submittedName>
</protein>
<comment type="caution">
    <text evidence="1">The sequence shown here is derived from an EMBL/GenBank/DDBJ whole genome shotgun (WGS) entry which is preliminary data.</text>
</comment>
<proteinExistence type="predicted"/>
<evidence type="ECO:0000313" key="1">
    <source>
        <dbReference type="EMBL" id="KAB8302779.1"/>
    </source>
</evidence>
<gene>
    <name evidence="1" type="ORF">EYC80_006125</name>
</gene>
<keyword evidence="2" id="KW-1185">Reference proteome</keyword>
<evidence type="ECO:0000313" key="2">
    <source>
        <dbReference type="Proteomes" id="UP000326757"/>
    </source>
</evidence>
<dbReference type="AlphaFoldDB" id="A0A5N6KHS0"/>
<sequence length="89" mass="9619">MVSTYGWILEHNKECPFSSENGKYGLGGGAISGRGGLKASSTRMGNGNHSWQVFPFVQDHGILRKPLSYGILTKSSCMLNQPQLCDAPC</sequence>
<accession>A0A5N6KHS0</accession>